<evidence type="ECO:0000313" key="2">
    <source>
        <dbReference type="EMBL" id="BDT62079.1"/>
    </source>
</evidence>
<name>A0A9C7BVA6_9VIRU</name>
<feature type="coiled-coil region" evidence="1">
    <location>
        <begin position="35"/>
        <end position="97"/>
    </location>
</feature>
<sequence>MTIKEKQNKVPKKVCNATPKTTFLPLSWNVSRAILKKQRRKFQKLRLEIEMETEKNAILRQNLLKIQERVRRLQNVLEQKRREVALKQEEIATLLQANAIH</sequence>
<dbReference type="EMBL" id="LC738871">
    <property type="protein sequence ID" value="BDT62079.1"/>
    <property type="molecule type" value="Genomic_DNA"/>
</dbReference>
<reference evidence="2" key="1">
    <citation type="submission" date="2022-10" db="EMBL/GenBank/DDBJ databases">
        <title>Genome sequences of endogenous nimaviruses in decapod crustaceans.</title>
        <authorList>
            <person name="Kawato S."/>
            <person name="Nozaki R."/>
            <person name="Kondo H."/>
            <person name="Hirono I."/>
        </authorList>
    </citation>
    <scope>NUCLEOTIDE SEQUENCE</scope>
    <source>
        <strain evidence="2">Mikawa2016</strain>
    </source>
</reference>
<proteinExistence type="predicted"/>
<evidence type="ECO:0000256" key="1">
    <source>
        <dbReference type="SAM" id="Coils"/>
    </source>
</evidence>
<organism evidence="2">
    <name type="scientific">Penaeus monodon majanivirus B</name>
    <dbReference type="NCBI Taxonomy" id="2984272"/>
    <lineage>
        <taxon>Viruses</taxon>
        <taxon>Viruses incertae sedis</taxon>
        <taxon>Naldaviricetes</taxon>
        <taxon>Nimaviridae</taxon>
    </lineage>
</organism>
<accession>A0A9C7BVA6</accession>
<protein>
    <submittedName>
        <fullName evidence="2">Uncharacterized protein</fullName>
    </submittedName>
</protein>
<keyword evidence="1" id="KW-0175">Coiled coil</keyword>